<evidence type="ECO:0000313" key="8">
    <source>
        <dbReference type="EMBL" id="KOM55686.1"/>
    </source>
</evidence>
<dbReference type="Gene3D" id="3.30.1330.80">
    <property type="entry name" value="Hypothetical protein, similar to alpha- acetolactate decarboxylase, domain 2"/>
    <property type="match status" value="1"/>
</dbReference>
<dbReference type="PIRSF" id="PIRSF016021">
    <property type="entry name" value="ESCAROLA"/>
    <property type="match status" value="1"/>
</dbReference>
<evidence type="ECO:0000259" key="7">
    <source>
        <dbReference type="PROSITE" id="PS51742"/>
    </source>
</evidence>
<comment type="function">
    <text evidence="5">Transcription factor that specifically binds AT-rich DNA sequences related to the nuclear matrix attachment regions (MARs).</text>
</comment>
<evidence type="ECO:0000256" key="4">
    <source>
        <dbReference type="ARBA" id="ARBA00023242"/>
    </source>
</evidence>
<dbReference type="OrthoDB" id="1712967at2759"/>
<dbReference type="PANTHER" id="PTHR31100">
    <property type="entry name" value="AT-HOOK MOTIF NUCLEAR-LOCALIZED PROTEIN 15"/>
    <property type="match status" value="1"/>
</dbReference>
<evidence type="ECO:0000256" key="3">
    <source>
        <dbReference type="ARBA" id="ARBA00023163"/>
    </source>
</evidence>
<evidence type="ECO:0000256" key="1">
    <source>
        <dbReference type="ARBA" id="ARBA00023015"/>
    </source>
</evidence>
<dbReference type="PROSITE" id="PS51742">
    <property type="entry name" value="PPC"/>
    <property type="match status" value="1"/>
</dbReference>
<accession>A0A0L9VKU5</accession>
<keyword evidence="4 5" id="KW-0539">Nucleus</keyword>
<feature type="compositionally biased region" description="Basic and acidic residues" evidence="6">
    <location>
        <begin position="30"/>
        <end position="39"/>
    </location>
</feature>
<protein>
    <recommendedName>
        <fullName evidence="5">AT-hook motif nuclear-localized protein</fullName>
    </recommendedName>
</protein>
<gene>
    <name evidence="8" type="ORF">LR48_Vigan10g157800</name>
</gene>
<organism evidence="8 9">
    <name type="scientific">Phaseolus angularis</name>
    <name type="common">Azuki bean</name>
    <name type="synonym">Vigna angularis</name>
    <dbReference type="NCBI Taxonomy" id="3914"/>
    <lineage>
        <taxon>Eukaryota</taxon>
        <taxon>Viridiplantae</taxon>
        <taxon>Streptophyta</taxon>
        <taxon>Embryophyta</taxon>
        <taxon>Tracheophyta</taxon>
        <taxon>Spermatophyta</taxon>
        <taxon>Magnoliopsida</taxon>
        <taxon>eudicotyledons</taxon>
        <taxon>Gunneridae</taxon>
        <taxon>Pentapetalae</taxon>
        <taxon>rosids</taxon>
        <taxon>fabids</taxon>
        <taxon>Fabales</taxon>
        <taxon>Fabaceae</taxon>
        <taxon>Papilionoideae</taxon>
        <taxon>50 kb inversion clade</taxon>
        <taxon>NPAAA clade</taxon>
        <taxon>indigoferoid/millettioid clade</taxon>
        <taxon>Phaseoleae</taxon>
        <taxon>Vigna</taxon>
    </lineage>
</organism>
<dbReference type="Pfam" id="PF03479">
    <property type="entry name" value="PCC"/>
    <property type="match status" value="1"/>
</dbReference>
<feature type="region of interest" description="Disordered" evidence="6">
    <location>
        <begin position="1"/>
        <end position="73"/>
    </location>
</feature>
<dbReference type="Gramene" id="KOM55686">
    <property type="protein sequence ID" value="KOM55686"/>
    <property type="gene ID" value="LR48_Vigan10g157800"/>
</dbReference>
<evidence type="ECO:0000256" key="6">
    <source>
        <dbReference type="SAM" id="MobiDB-lite"/>
    </source>
</evidence>
<name>A0A0L9VKU5_PHAAN</name>
<dbReference type="InterPro" id="IPR005175">
    <property type="entry name" value="PPC_dom"/>
</dbReference>
<evidence type="ECO:0000256" key="2">
    <source>
        <dbReference type="ARBA" id="ARBA00023125"/>
    </source>
</evidence>
<dbReference type="GO" id="GO:0003680">
    <property type="term" value="F:minor groove of adenine-thymine-rich DNA binding"/>
    <property type="evidence" value="ECO:0007669"/>
    <property type="project" value="UniProtKB-UniRule"/>
</dbReference>
<dbReference type="EMBL" id="CM003380">
    <property type="protein sequence ID" value="KOM55686.1"/>
    <property type="molecule type" value="Genomic_DNA"/>
</dbReference>
<dbReference type="GO" id="GO:0003700">
    <property type="term" value="F:DNA-binding transcription factor activity"/>
    <property type="evidence" value="ECO:0007669"/>
    <property type="project" value="TreeGrafter"/>
</dbReference>
<feature type="compositionally biased region" description="Low complexity" evidence="6">
    <location>
        <begin position="7"/>
        <end position="20"/>
    </location>
</feature>
<dbReference type="InterPro" id="IPR014476">
    <property type="entry name" value="AHL15-29"/>
</dbReference>
<dbReference type="OMA" id="IESHMIE"/>
<reference evidence="9" key="1">
    <citation type="journal article" date="2015" name="Proc. Natl. Acad. Sci. U.S.A.">
        <title>Genome sequencing of adzuki bean (Vigna angularis) provides insight into high starch and low fat accumulation and domestication.</title>
        <authorList>
            <person name="Yang K."/>
            <person name="Tian Z."/>
            <person name="Chen C."/>
            <person name="Luo L."/>
            <person name="Zhao B."/>
            <person name="Wang Z."/>
            <person name="Yu L."/>
            <person name="Li Y."/>
            <person name="Sun Y."/>
            <person name="Li W."/>
            <person name="Chen Y."/>
            <person name="Li Y."/>
            <person name="Zhang Y."/>
            <person name="Ai D."/>
            <person name="Zhao J."/>
            <person name="Shang C."/>
            <person name="Ma Y."/>
            <person name="Wu B."/>
            <person name="Wang M."/>
            <person name="Gao L."/>
            <person name="Sun D."/>
            <person name="Zhang P."/>
            <person name="Guo F."/>
            <person name="Wang W."/>
            <person name="Li Y."/>
            <person name="Wang J."/>
            <person name="Varshney R.K."/>
            <person name="Wang J."/>
            <person name="Ling H.Q."/>
            <person name="Wan P."/>
        </authorList>
    </citation>
    <scope>NUCLEOTIDE SEQUENCE</scope>
    <source>
        <strain evidence="9">cv. Jingnong 6</strain>
    </source>
</reference>
<keyword evidence="3 5" id="KW-0804">Transcription</keyword>
<feature type="domain" description="PPC" evidence="7">
    <location>
        <begin position="73"/>
        <end position="206"/>
    </location>
</feature>
<keyword evidence="2 5" id="KW-0238">DNA-binding</keyword>
<comment type="subcellular location">
    <subcellularLocation>
        <location evidence="5">Nucleus</location>
    </subcellularLocation>
</comment>
<evidence type="ECO:0000313" key="9">
    <source>
        <dbReference type="Proteomes" id="UP000053144"/>
    </source>
</evidence>
<dbReference type="STRING" id="3914.A0A0L9VKU5"/>
<dbReference type="SUPFAM" id="SSF117856">
    <property type="entry name" value="AF0104/ALDC/Ptd012-like"/>
    <property type="match status" value="1"/>
</dbReference>
<dbReference type="Proteomes" id="UP000053144">
    <property type="component" value="Chromosome 10"/>
</dbReference>
<proteinExistence type="predicted"/>
<dbReference type="GO" id="GO:0005634">
    <property type="term" value="C:nucleus"/>
    <property type="evidence" value="ECO:0007669"/>
    <property type="project" value="UniProtKB-SubCell"/>
</dbReference>
<keyword evidence="1 5" id="KW-0805">Transcription regulation</keyword>
<dbReference type="KEGG" id="var:108344319"/>
<dbReference type="CDD" id="cd11378">
    <property type="entry name" value="DUF296"/>
    <property type="match status" value="1"/>
</dbReference>
<dbReference type="AlphaFoldDB" id="A0A0L9VKU5"/>
<evidence type="ECO:0000256" key="5">
    <source>
        <dbReference type="PIRNR" id="PIRNR016021"/>
    </source>
</evidence>
<sequence>MQNLRTSSSSSIQNPEPSSSTNAVVSETSLKQKKDDPTSEKATNMSTMGKPRGRPLGSKNKPKPASVRSRDTHNLIESHMIEIASGTDIIDNLVQFARRKKRGFCVLSAIGSIRNVTLQQSLIPDTIMTLEGQLQILSLKGSFLPGATPPTLSVYLAGAKGQVVGGKVVGPLVASGRVFIVLAAFSNAAFDRLPFVLEGGEEASSSNHQHHNNFCPSNLP</sequence>
<dbReference type="PANTHER" id="PTHR31100:SF8">
    <property type="entry name" value="AT-HOOK MOTIF NUCLEAR-LOCALIZED PROTEIN 19"/>
    <property type="match status" value="1"/>
</dbReference>